<proteinExistence type="predicted"/>
<feature type="region of interest" description="Disordered" evidence="1">
    <location>
        <begin position="102"/>
        <end position="141"/>
    </location>
</feature>
<name>A0A5J4NZR5_9TREM</name>
<sequence length="141" mass="16291">MFEILNETQKFLLDDNPDNVQEVEKEICRRLERLRINGVMSVDQCRLMKPVDTRTPHMYGLPKTHKPNVPLRPIMSMCNAPQHKLARWLADLLEQVRKQFTPNCRNDDGTEEDGVFRTPVSRGQLVNNDEEASNSGCIQDL</sequence>
<protein>
    <submittedName>
        <fullName evidence="2">Uncharacterized protein</fullName>
    </submittedName>
</protein>
<reference evidence="2 3" key="1">
    <citation type="journal article" date="2019" name="Gigascience">
        <title>Whole-genome sequence of the oriental lung fluke Paragonimus westermani.</title>
        <authorList>
            <person name="Oey H."/>
            <person name="Zakrzewski M."/>
            <person name="Narain K."/>
            <person name="Devi K.R."/>
            <person name="Agatsuma T."/>
            <person name="Nawaratna S."/>
            <person name="Gobert G.N."/>
            <person name="Jones M.K."/>
            <person name="Ragan M.A."/>
            <person name="McManus D.P."/>
            <person name="Krause L."/>
        </authorList>
    </citation>
    <scope>NUCLEOTIDE SEQUENCE [LARGE SCALE GENOMIC DNA]</scope>
    <source>
        <strain evidence="2 3">IND2009</strain>
    </source>
</reference>
<gene>
    <name evidence="2" type="ORF">DEA37_0009646</name>
</gene>
<keyword evidence="3" id="KW-1185">Reference proteome</keyword>
<evidence type="ECO:0000313" key="3">
    <source>
        <dbReference type="Proteomes" id="UP000324629"/>
    </source>
</evidence>
<comment type="caution">
    <text evidence="2">The sequence shown here is derived from an EMBL/GenBank/DDBJ whole genome shotgun (WGS) entry which is preliminary data.</text>
</comment>
<evidence type="ECO:0000313" key="2">
    <source>
        <dbReference type="EMBL" id="KAA3680772.1"/>
    </source>
</evidence>
<organism evidence="2 3">
    <name type="scientific">Paragonimus westermani</name>
    <dbReference type="NCBI Taxonomy" id="34504"/>
    <lineage>
        <taxon>Eukaryota</taxon>
        <taxon>Metazoa</taxon>
        <taxon>Spiralia</taxon>
        <taxon>Lophotrochozoa</taxon>
        <taxon>Platyhelminthes</taxon>
        <taxon>Trematoda</taxon>
        <taxon>Digenea</taxon>
        <taxon>Plagiorchiida</taxon>
        <taxon>Troglotremata</taxon>
        <taxon>Troglotrematidae</taxon>
        <taxon>Paragonimus</taxon>
    </lineage>
</organism>
<accession>A0A5J4NZR5</accession>
<dbReference type="AlphaFoldDB" id="A0A5J4NZR5"/>
<dbReference type="Proteomes" id="UP000324629">
    <property type="component" value="Unassembled WGS sequence"/>
</dbReference>
<evidence type="ECO:0000256" key="1">
    <source>
        <dbReference type="SAM" id="MobiDB-lite"/>
    </source>
</evidence>
<dbReference type="EMBL" id="QNGE01000354">
    <property type="protein sequence ID" value="KAA3680772.1"/>
    <property type="molecule type" value="Genomic_DNA"/>
</dbReference>